<evidence type="ECO:0000256" key="1">
    <source>
        <dbReference type="SAM" id="MobiDB-lite"/>
    </source>
</evidence>
<organism evidence="2 3">
    <name type="scientific">Moniliophthora roreri</name>
    <name type="common">Frosty pod rot fungus</name>
    <name type="synonym">Monilia roreri</name>
    <dbReference type="NCBI Taxonomy" id="221103"/>
    <lineage>
        <taxon>Eukaryota</taxon>
        <taxon>Fungi</taxon>
        <taxon>Dikarya</taxon>
        <taxon>Basidiomycota</taxon>
        <taxon>Agaricomycotina</taxon>
        <taxon>Agaricomycetes</taxon>
        <taxon>Agaricomycetidae</taxon>
        <taxon>Agaricales</taxon>
        <taxon>Marasmiineae</taxon>
        <taxon>Marasmiaceae</taxon>
        <taxon>Moniliophthora</taxon>
    </lineage>
</organism>
<evidence type="ECO:0000313" key="3">
    <source>
        <dbReference type="Proteomes" id="UP000054988"/>
    </source>
</evidence>
<feature type="compositionally biased region" description="Basic and acidic residues" evidence="1">
    <location>
        <begin position="1"/>
        <end position="11"/>
    </location>
</feature>
<name>A0A0W0EUP5_MONRR</name>
<protein>
    <submittedName>
        <fullName evidence="2">Uncharacterized protein</fullName>
    </submittedName>
</protein>
<dbReference type="EMBL" id="LATX01002519">
    <property type="protein sequence ID" value="KTB27818.1"/>
    <property type="molecule type" value="Genomic_DNA"/>
</dbReference>
<dbReference type="eggNOG" id="ENOG502SYX6">
    <property type="taxonomic scope" value="Eukaryota"/>
</dbReference>
<dbReference type="Proteomes" id="UP000054988">
    <property type="component" value="Unassembled WGS sequence"/>
</dbReference>
<sequence length="176" mass="20121">MPAERTTRENLRQTTLWNKPEVSSSTTSTSKSKSKKDSIERLDTDVILCIKPEFVKLISTREKNYEYRKYKLRSSVERLWLYETAPTSAITYVMSTTEPKTPGQVRDPTGVGNDDFDAGKKVSKYGYPVTGLWRLRSPVTSKQLKETYGMAVPQGFCYLPKKLGDGEKLEDMEKIF</sequence>
<dbReference type="InterPro" id="IPR015947">
    <property type="entry name" value="PUA-like_sf"/>
</dbReference>
<dbReference type="SUPFAM" id="SSF88697">
    <property type="entry name" value="PUA domain-like"/>
    <property type="match status" value="1"/>
</dbReference>
<comment type="caution">
    <text evidence="2">The sequence shown here is derived from an EMBL/GenBank/DDBJ whole genome shotgun (WGS) entry which is preliminary data.</text>
</comment>
<reference evidence="2 3" key="1">
    <citation type="submission" date="2015-12" db="EMBL/GenBank/DDBJ databases">
        <title>Draft genome sequence of Moniliophthora roreri, the causal agent of frosty pod rot of cacao.</title>
        <authorList>
            <person name="Aime M.C."/>
            <person name="Diaz-Valderrama J.R."/>
            <person name="Kijpornyongpan T."/>
            <person name="Phillips-Mora W."/>
        </authorList>
    </citation>
    <scope>NUCLEOTIDE SEQUENCE [LARGE SCALE GENOMIC DNA]</scope>
    <source>
        <strain evidence="2 3">MCA 2952</strain>
    </source>
</reference>
<feature type="region of interest" description="Disordered" evidence="1">
    <location>
        <begin position="1"/>
        <end position="36"/>
    </location>
</feature>
<evidence type="ECO:0000313" key="2">
    <source>
        <dbReference type="EMBL" id="KTB27818.1"/>
    </source>
</evidence>
<dbReference type="AlphaFoldDB" id="A0A0W0EUP5"/>
<proteinExistence type="predicted"/>
<accession>A0A0W0EUP5</accession>
<gene>
    <name evidence="2" type="ORF">WG66_19605</name>
</gene>